<accession>A0A410FU99</accession>
<name>A0A410FU99_BIPS1</name>
<gene>
    <name evidence="1" type="ORF">BIP78_0724</name>
</gene>
<evidence type="ECO:0000313" key="2">
    <source>
        <dbReference type="Proteomes" id="UP000287233"/>
    </source>
</evidence>
<reference evidence="2" key="1">
    <citation type="submission" date="2018-12" db="EMBL/GenBank/DDBJ databases">
        <title>Complete genome sequence of an uncultured bacterium of the candidate phylum Bipolaricaulota.</title>
        <authorList>
            <person name="Kadnikov V.V."/>
            <person name="Mardanov A.V."/>
            <person name="Beletsky A.V."/>
            <person name="Frank Y.A."/>
            <person name="Karnachuk O.V."/>
            <person name="Ravin N.V."/>
        </authorList>
    </citation>
    <scope>NUCLEOTIDE SEQUENCE [LARGE SCALE GENOMIC DNA]</scope>
</reference>
<sequence length="52" mass="5576">MEQATDLARRTSCLKEILDELPARPSLEPLCDVGHDGHSSTLLLIAKAGICS</sequence>
<proteinExistence type="predicted"/>
<organism evidence="1 2">
    <name type="scientific">Bipolaricaulis sibiricus</name>
    <dbReference type="NCBI Taxonomy" id="2501609"/>
    <lineage>
        <taxon>Bacteria</taxon>
        <taxon>Candidatus Bipolaricaulota</taxon>
        <taxon>Candidatus Bipolaricaulia</taxon>
        <taxon>Candidatus Bipolaricaulales</taxon>
        <taxon>Candidatus Bipolaricaulaceae</taxon>
        <taxon>Candidatus Bipolaricaulis</taxon>
    </lineage>
</organism>
<dbReference type="KEGG" id="bih:BIP78_0724"/>
<dbReference type="EMBL" id="CP034928">
    <property type="protein sequence ID" value="QAA76490.1"/>
    <property type="molecule type" value="Genomic_DNA"/>
</dbReference>
<evidence type="ECO:0000313" key="1">
    <source>
        <dbReference type="EMBL" id="QAA76490.1"/>
    </source>
</evidence>
<dbReference type="Proteomes" id="UP000287233">
    <property type="component" value="Chromosome"/>
</dbReference>
<dbReference type="AlphaFoldDB" id="A0A410FU99"/>
<protein>
    <submittedName>
        <fullName evidence="1">Uncharacterized protein</fullName>
    </submittedName>
</protein>